<keyword evidence="2" id="KW-1185">Reference proteome</keyword>
<dbReference type="Gene3D" id="3.40.50.10540">
    <property type="entry name" value="Crotonobetainyl-coa:carnitine coa-transferase, domain 1"/>
    <property type="match status" value="1"/>
</dbReference>
<dbReference type="InterPro" id="IPR044855">
    <property type="entry name" value="CoA-Trfase_III_dom3_sf"/>
</dbReference>
<dbReference type="Gene3D" id="3.30.1540.10">
    <property type="entry name" value="formyl-coa transferase, domain 3"/>
    <property type="match status" value="1"/>
</dbReference>
<dbReference type="Proteomes" id="UP000505377">
    <property type="component" value="Chromosome"/>
</dbReference>
<dbReference type="KEGG" id="pbro:HOP40_00450"/>
<protein>
    <submittedName>
        <fullName evidence="1">CoA transferase</fullName>
    </submittedName>
</protein>
<evidence type="ECO:0000313" key="1">
    <source>
        <dbReference type="EMBL" id="QJY44496.1"/>
    </source>
</evidence>
<gene>
    <name evidence="1" type="ORF">HOP40_00450</name>
</gene>
<dbReference type="RefSeq" id="WP_172153870.1">
    <property type="nucleotide sequence ID" value="NZ_CP053564.1"/>
</dbReference>
<dbReference type="PANTHER" id="PTHR48228">
    <property type="entry name" value="SUCCINYL-COA--D-CITRAMALATE COA-TRANSFERASE"/>
    <property type="match status" value="1"/>
</dbReference>
<dbReference type="GO" id="GO:0016740">
    <property type="term" value="F:transferase activity"/>
    <property type="evidence" value="ECO:0007669"/>
    <property type="project" value="UniProtKB-KW"/>
</dbReference>
<name>A0A6M6JA69_9PSEU</name>
<dbReference type="SUPFAM" id="SSF89796">
    <property type="entry name" value="CoA-transferase family III (CaiB/BaiF)"/>
    <property type="match status" value="1"/>
</dbReference>
<accession>A0A6M6JA69</accession>
<dbReference type="EMBL" id="CP053564">
    <property type="protein sequence ID" value="QJY44496.1"/>
    <property type="molecule type" value="Genomic_DNA"/>
</dbReference>
<keyword evidence="1" id="KW-0808">Transferase</keyword>
<dbReference type="Pfam" id="PF02515">
    <property type="entry name" value="CoA_transf_3"/>
    <property type="match status" value="1"/>
</dbReference>
<dbReference type="AlphaFoldDB" id="A0A6M6JA69"/>
<sequence length="377" mass="38966">MSAQPVRPLDGYRVVSLAEQYPGPFATMVLGDLGADVVQVERPQGGDPSRAFPGHHAALNRGKRSVALDLKTPSGLAACRALVARADVLVEGFRPGVLDRLGLSPADLTRDHPGLVVVSVSGFGQDGPYRDRPAHDLSFQAVAGLLDAEAPVVPQVALADVAAGLFAAIAALTGLAGRATGGRGGHYDVGMFDALVSFVVTRLVPVANGMPADALGQDPGYGLFATADGRWISLSIVFEDHFWRALCAVSGLDALAGLTAPERAARRDGVRAELARRIAAEPLAHWERVLPAAGVAYGAVQDLAGLVEDPHLRGRGLLQTVEGRRHLRQPLVVDGTAPGPRSGVPGLGAHTGEVLREAGVAEETVAAVLGAALTGRG</sequence>
<evidence type="ECO:0000313" key="2">
    <source>
        <dbReference type="Proteomes" id="UP000505377"/>
    </source>
</evidence>
<dbReference type="PANTHER" id="PTHR48228:SF5">
    <property type="entry name" value="ALPHA-METHYLACYL-COA RACEMASE"/>
    <property type="match status" value="1"/>
</dbReference>
<dbReference type="InterPro" id="IPR003673">
    <property type="entry name" value="CoA-Trfase_fam_III"/>
</dbReference>
<proteinExistence type="predicted"/>
<reference evidence="1 2" key="1">
    <citation type="submission" date="2020-05" db="EMBL/GenBank/DDBJ databases">
        <authorList>
            <person name="Mo P."/>
        </authorList>
    </citation>
    <scope>NUCLEOTIDE SEQUENCE [LARGE SCALE GENOMIC DNA]</scope>
    <source>
        <strain evidence="1 2">Gen01</strain>
    </source>
</reference>
<dbReference type="InterPro" id="IPR023606">
    <property type="entry name" value="CoA-Trfase_III_dom_1_sf"/>
</dbReference>
<dbReference type="InterPro" id="IPR050509">
    <property type="entry name" value="CoA-transferase_III"/>
</dbReference>
<organism evidence="1 2">
    <name type="scientific">Pseudonocardia broussonetiae</name>
    <dbReference type="NCBI Taxonomy" id="2736640"/>
    <lineage>
        <taxon>Bacteria</taxon>
        <taxon>Bacillati</taxon>
        <taxon>Actinomycetota</taxon>
        <taxon>Actinomycetes</taxon>
        <taxon>Pseudonocardiales</taxon>
        <taxon>Pseudonocardiaceae</taxon>
        <taxon>Pseudonocardia</taxon>
    </lineage>
</organism>